<comment type="caution">
    <text evidence="1">The sequence shown here is derived from an EMBL/GenBank/DDBJ whole genome shotgun (WGS) entry which is preliminary data.</text>
</comment>
<evidence type="ECO:0008006" key="3">
    <source>
        <dbReference type="Google" id="ProtNLM"/>
    </source>
</evidence>
<organism evidence="1 2">
    <name type="scientific">Cellvibrio fibrivorans</name>
    <dbReference type="NCBI Taxonomy" id="126350"/>
    <lineage>
        <taxon>Bacteria</taxon>
        <taxon>Pseudomonadati</taxon>
        <taxon>Pseudomonadota</taxon>
        <taxon>Gammaproteobacteria</taxon>
        <taxon>Cellvibrionales</taxon>
        <taxon>Cellvibrionaceae</taxon>
        <taxon>Cellvibrio</taxon>
    </lineage>
</organism>
<dbReference type="SUPFAM" id="SSF54909">
    <property type="entry name" value="Dimeric alpha+beta barrel"/>
    <property type="match status" value="1"/>
</dbReference>
<evidence type="ECO:0000313" key="2">
    <source>
        <dbReference type="Proteomes" id="UP001253595"/>
    </source>
</evidence>
<reference evidence="1 2" key="1">
    <citation type="submission" date="2023-07" db="EMBL/GenBank/DDBJ databases">
        <title>Sorghum-associated microbial communities from plants grown in Nebraska, USA.</title>
        <authorList>
            <person name="Schachtman D."/>
        </authorList>
    </citation>
    <scope>NUCLEOTIDE SEQUENCE [LARGE SCALE GENOMIC DNA]</scope>
    <source>
        <strain evidence="1 2">BE190</strain>
    </source>
</reference>
<evidence type="ECO:0000313" key="1">
    <source>
        <dbReference type="EMBL" id="MDR7089394.1"/>
    </source>
</evidence>
<dbReference type="RefSeq" id="WP_310070446.1">
    <property type="nucleotide sequence ID" value="NZ_JAVDVX010000002.1"/>
</dbReference>
<dbReference type="Proteomes" id="UP001253595">
    <property type="component" value="Unassembled WGS sequence"/>
</dbReference>
<dbReference type="EMBL" id="JAVDVX010000002">
    <property type="protein sequence ID" value="MDR7089394.1"/>
    <property type="molecule type" value="Genomic_DNA"/>
</dbReference>
<sequence length="114" mass="12692">MRFLCLAYGDEDGWNSLNDNEKQEALAYDDIIRARGNLVAPVTTAVTSVRNWNYNLEITEEEYAVRKLPLAGFSVIEASCVEDVIELVSNTPCARARGVIDIRPLQDIDNNTAS</sequence>
<keyword evidence="2" id="KW-1185">Reference proteome</keyword>
<accession>A0ABU1UW39</accession>
<protein>
    <recommendedName>
        <fullName evidence="3">YCII-related domain-containing protein</fullName>
    </recommendedName>
</protein>
<gene>
    <name evidence="1" type="ORF">J2X05_001400</name>
</gene>
<dbReference type="InterPro" id="IPR011008">
    <property type="entry name" value="Dimeric_a/b-barrel"/>
</dbReference>
<dbReference type="Gene3D" id="3.30.70.1060">
    <property type="entry name" value="Dimeric alpha+beta barrel"/>
    <property type="match status" value="1"/>
</dbReference>
<name>A0ABU1UW39_9GAMM</name>
<proteinExistence type="predicted"/>